<dbReference type="PANTHER" id="PTHR47582:SF1">
    <property type="entry name" value="P450, PUTATIVE (EUROFUNG)-RELATED"/>
    <property type="match status" value="1"/>
</dbReference>
<dbReference type="Pfam" id="PF00067">
    <property type="entry name" value="p450"/>
    <property type="match status" value="1"/>
</dbReference>
<dbReference type="InterPro" id="IPR001128">
    <property type="entry name" value="Cyt_P450"/>
</dbReference>
<dbReference type="CDD" id="cd11040">
    <property type="entry name" value="CYP7_CYP8-like"/>
    <property type="match status" value="1"/>
</dbReference>
<sequence>MAQNATVASNGFLSFFVDDFKQSPTSYLAVLGLLVSAIFLHKLASPQIDGREPPVLKSSIPVIGHLIGLMKHQGGYLKILYDTTRRQIATLPILNGKLYIIFDPSIVQSAYRNKKLCFEPFAVEFAQRELAITNETFRIVRETDLVPEFFACIAPAMSGAHLHRMNANALNYVSKQLEIIGSGGKPLHVPNLFLWVRDLMTMATTEAMYGPENPIRENPSLQDDLWAFEAGMLQAALGKFYGARKDHNDDAAQIVKNRAGVLRRYGISDVEVGHFELALLHVATANTIPTLFWFMAQIFTRPDLVQRLREEVLPAIERGDQNEVIIDIATLDQKCPLLVSCYREAIRLSNQAVGNRRILEDTTISDGKGNSYLLKKGMNIQMSAEVLHTMTDIWGQNVHDFDLERFIEKGSKENSQAEKTKRASFVPFGGGRHLCPGRNFAFAENLGFVASLLLGFEISSEHDSAFEVPVMQKCGFSEAAGKPIKFGEGFGAQIRKREGWESTRWSFVC</sequence>
<dbReference type="InterPro" id="IPR036396">
    <property type="entry name" value="Cyt_P450_sf"/>
</dbReference>
<evidence type="ECO:0000256" key="6">
    <source>
        <dbReference type="PIRSR" id="PIRSR602403-1"/>
    </source>
</evidence>
<dbReference type="Gene3D" id="1.10.630.10">
    <property type="entry name" value="Cytochrome P450"/>
    <property type="match status" value="1"/>
</dbReference>
<dbReference type="AlphaFoldDB" id="A0A8H4PF53"/>
<dbReference type="GO" id="GO:0005506">
    <property type="term" value="F:iron ion binding"/>
    <property type="evidence" value="ECO:0007669"/>
    <property type="project" value="InterPro"/>
</dbReference>
<keyword evidence="6 7" id="KW-0349">Heme</keyword>
<gene>
    <name evidence="8" type="ORF">FALBO_2844</name>
</gene>
<dbReference type="GO" id="GO:0016705">
    <property type="term" value="F:oxidoreductase activity, acting on paired donors, with incorporation or reduction of molecular oxygen"/>
    <property type="evidence" value="ECO:0007669"/>
    <property type="project" value="InterPro"/>
</dbReference>
<keyword evidence="3 6" id="KW-0479">Metal-binding</keyword>
<organism evidence="8 9">
    <name type="scientific">Fusarium albosuccineum</name>
    <dbReference type="NCBI Taxonomy" id="1237068"/>
    <lineage>
        <taxon>Eukaryota</taxon>
        <taxon>Fungi</taxon>
        <taxon>Dikarya</taxon>
        <taxon>Ascomycota</taxon>
        <taxon>Pezizomycotina</taxon>
        <taxon>Sordariomycetes</taxon>
        <taxon>Hypocreomycetidae</taxon>
        <taxon>Hypocreales</taxon>
        <taxon>Nectriaceae</taxon>
        <taxon>Fusarium</taxon>
        <taxon>Fusarium decemcellulare species complex</taxon>
    </lineage>
</organism>
<name>A0A8H4PF53_9HYPO</name>
<comment type="similarity">
    <text evidence="2 7">Belongs to the cytochrome P450 family.</text>
</comment>
<evidence type="ECO:0000256" key="2">
    <source>
        <dbReference type="ARBA" id="ARBA00010617"/>
    </source>
</evidence>
<dbReference type="EMBL" id="JAADYS010000375">
    <property type="protein sequence ID" value="KAF4470250.1"/>
    <property type="molecule type" value="Genomic_DNA"/>
</dbReference>
<evidence type="ECO:0000313" key="9">
    <source>
        <dbReference type="Proteomes" id="UP000554235"/>
    </source>
</evidence>
<reference evidence="8 9" key="1">
    <citation type="submission" date="2020-01" db="EMBL/GenBank/DDBJ databases">
        <title>Identification and distribution of gene clusters putatively required for synthesis of sphingolipid metabolism inhibitors in phylogenetically diverse species of the filamentous fungus Fusarium.</title>
        <authorList>
            <person name="Kim H.-S."/>
            <person name="Busman M."/>
            <person name="Brown D.W."/>
            <person name="Divon H."/>
            <person name="Uhlig S."/>
            <person name="Proctor R.H."/>
        </authorList>
    </citation>
    <scope>NUCLEOTIDE SEQUENCE [LARGE SCALE GENOMIC DNA]</scope>
    <source>
        <strain evidence="8 9">NRRL 20459</strain>
    </source>
</reference>
<dbReference type="PROSITE" id="PS00086">
    <property type="entry name" value="CYTOCHROME_P450"/>
    <property type="match status" value="1"/>
</dbReference>
<dbReference type="OrthoDB" id="1470350at2759"/>
<evidence type="ECO:0000256" key="5">
    <source>
        <dbReference type="ARBA" id="ARBA00023033"/>
    </source>
</evidence>
<evidence type="ECO:0000256" key="7">
    <source>
        <dbReference type="RuleBase" id="RU000461"/>
    </source>
</evidence>
<comment type="cofactor">
    <cofactor evidence="1 6">
        <name>heme</name>
        <dbReference type="ChEBI" id="CHEBI:30413"/>
    </cofactor>
</comment>
<evidence type="ECO:0000256" key="4">
    <source>
        <dbReference type="ARBA" id="ARBA00023004"/>
    </source>
</evidence>
<dbReference type="PRINTS" id="PR00465">
    <property type="entry name" value="EP450IV"/>
</dbReference>
<evidence type="ECO:0000256" key="3">
    <source>
        <dbReference type="ARBA" id="ARBA00022723"/>
    </source>
</evidence>
<evidence type="ECO:0000313" key="8">
    <source>
        <dbReference type="EMBL" id="KAF4470250.1"/>
    </source>
</evidence>
<dbReference type="SUPFAM" id="SSF48264">
    <property type="entry name" value="Cytochrome P450"/>
    <property type="match status" value="1"/>
</dbReference>
<protein>
    <submittedName>
        <fullName evidence="8">Prostacyclin synthase</fullName>
    </submittedName>
</protein>
<accession>A0A8H4PF53</accession>
<dbReference type="InterPro" id="IPR017972">
    <property type="entry name" value="Cyt_P450_CS"/>
</dbReference>
<keyword evidence="9" id="KW-1185">Reference proteome</keyword>
<dbReference type="GO" id="GO:0020037">
    <property type="term" value="F:heme binding"/>
    <property type="evidence" value="ECO:0007669"/>
    <property type="project" value="InterPro"/>
</dbReference>
<proteinExistence type="inferred from homology"/>
<dbReference type="InterPro" id="IPR053007">
    <property type="entry name" value="CYP450_monoxygenase_sec-met"/>
</dbReference>
<feature type="binding site" description="axial binding residue" evidence="6">
    <location>
        <position position="435"/>
    </location>
    <ligand>
        <name>heme</name>
        <dbReference type="ChEBI" id="CHEBI:30413"/>
    </ligand>
    <ligandPart>
        <name>Fe</name>
        <dbReference type="ChEBI" id="CHEBI:18248"/>
    </ligandPart>
</feature>
<dbReference type="Proteomes" id="UP000554235">
    <property type="component" value="Unassembled WGS sequence"/>
</dbReference>
<comment type="caution">
    <text evidence="8">The sequence shown here is derived from an EMBL/GenBank/DDBJ whole genome shotgun (WGS) entry which is preliminary data.</text>
</comment>
<keyword evidence="7" id="KW-0560">Oxidoreductase</keyword>
<dbReference type="InterPro" id="IPR002403">
    <property type="entry name" value="Cyt_P450_E_grp-IV"/>
</dbReference>
<dbReference type="PANTHER" id="PTHR47582">
    <property type="entry name" value="P450, PUTATIVE (EUROFUNG)-RELATED"/>
    <property type="match status" value="1"/>
</dbReference>
<keyword evidence="4 6" id="KW-0408">Iron</keyword>
<evidence type="ECO:0000256" key="1">
    <source>
        <dbReference type="ARBA" id="ARBA00001971"/>
    </source>
</evidence>
<dbReference type="GO" id="GO:0004497">
    <property type="term" value="F:monooxygenase activity"/>
    <property type="evidence" value="ECO:0007669"/>
    <property type="project" value="UniProtKB-KW"/>
</dbReference>
<keyword evidence="5 7" id="KW-0503">Monooxygenase</keyword>